<dbReference type="EMBL" id="LR796284">
    <property type="protein sequence ID" value="CAB4134510.1"/>
    <property type="molecule type" value="Genomic_DNA"/>
</dbReference>
<accession>A0A6J5LNC4</accession>
<name>A0A6J5LNC4_9CAUD</name>
<evidence type="ECO:0000313" key="1">
    <source>
        <dbReference type="EMBL" id="CAB4134510.1"/>
    </source>
</evidence>
<gene>
    <name evidence="1" type="ORF">UFOVP273_129</name>
</gene>
<organism evidence="1">
    <name type="scientific">uncultured Caudovirales phage</name>
    <dbReference type="NCBI Taxonomy" id="2100421"/>
    <lineage>
        <taxon>Viruses</taxon>
        <taxon>Duplodnaviria</taxon>
        <taxon>Heunggongvirae</taxon>
        <taxon>Uroviricota</taxon>
        <taxon>Caudoviricetes</taxon>
        <taxon>Peduoviridae</taxon>
        <taxon>Maltschvirus</taxon>
        <taxon>Maltschvirus maltsch</taxon>
    </lineage>
</organism>
<protein>
    <submittedName>
        <fullName evidence="1">Uncharacterized protein</fullName>
    </submittedName>
</protein>
<reference evidence="1" key="1">
    <citation type="submission" date="2020-04" db="EMBL/GenBank/DDBJ databases">
        <authorList>
            <person name="Chiriac C."/>
            <person name="Salcher M."/>
            <person name="Ghai R."/>
            <person name="Kavagutti S V."/>
        </authorList>
    </citation>
    <scope>NUCLEOTIDE SEQUENCE</scope>
</reference>
<proteinExistence type="predicted"/>
<sequence length="120" mass="12775">MATEKTPNYTAEATAKIVEAYKANPTKETVAALAVEFNKTERSIIAKLSREGVYKAKEYKTKTGETPVKKDETADKIGTLVGLSDGEVDSLTKANKTALVKILAALTPATVEAADVVEAE</sequence>